<evidence type="ECO:0000313" key="1">
    <source>
        <dbReference type="EMBL" id="KAG4305223.1"/>
    </source>
</evidence>
<evidence type="ECO:0000313" key="2">
    <source>
        <dbReference type="Proteomes" id="UP000768646"/>
    </source>
</evidence>
<dbReference type="EMBL" id="JABTEG010000004">
    <property type="protein sequence ID" value="KAG4305223.1"/>
    <property type="molecule type" value="Genomic_DNA"/>
</dbReference>
<accession>A0ACB7CE31</accession>
<comment type="caution">
    <text evidence="1">The sequence shown here is derived from an EMBL/GenBank/DDBJ whole genome shotgun (WGS) entry which is preliminary data.</text>
</comment>
<protein>
    <submittedName>
        <fullName evidence="1">Uncharacterized protein</fullName>
    </submittedName>
</protein>
<gene>
    <name evidence="1" type="ORF">PORY_001393</name>
</gene>
<organism evidence="1 2">
    <name type="scientific">Pneumocystis oryctolagi</name>
    <dbReference type="NCBI Taxonomy" id="42067"/>
    <lineage>
        <taxon>Eukaryota</taxon>
        <taxon>Fungi</taxon>
        <taxon>Dikarya</taxon>
        <taxon>Ascomycota</taxon>
        <taxon>Taphrinomycotina</taxon>
        <taxon>Pneumocystomycetes</taxon>
        <taxon>Pneumocystaceae</taxon>
        <taxon>Pneumocystis</taxon>
    </lineage>
</organism>
<name>A0ACB7CE31_9ASCO</name>
<reference evidence="1 2" key="1">
    <citation type="journal article" date="2021" name="Commun. Biol.">
        <title>Genomic insights into the host specific adaptation of the Pneumocystis genus.</title>
        <authorList>
            <person name="Cisse O.H."/>
            <person name="Ma L."/>
            <person name="Dekker J.P."/>
            <person name="Khil P.P."/>
            <person name="Youn J.-H."/>
            <person name="Brenchley J.M."/>
            <person name="Blair R."/>
            <person name="Pahar B."/>
            <person name="Chabe M."/>
            <person name="Van Rompay K.K.A."/>
            <person name="Keesler R."/>
            <person name="Sukura A."/>
            <person name="Hirsch V."/>
            <person name="Kutty G."/>
            <person name="Liu Y."/>
            <person name="Peng L."/>
            <person name="Chen J."/>
            <person name="Song J."/>
            <person name="Weissenbacher-Lang C."/>
            <person name="Xu J."/>
            <person name="Upham N.S."/>
            <person name="Stajich J.E."/>
            <person name="Cuomo C.A."/>
            <person name="Cushion M.T."/>
            <person name="Kovacs J.A."/>
        </authorList>
    </citation>
    <scope>NUCLEOTIDE SEQUENCE [LARGE SCALE GENOMIC DNA]</scope>
    <source>
        <strain evidence="1 2">RABM</strain>
    </source>
</reference>
<proteinExistence type="predicted"/>
<dbReference type="Proteomes" id="UP000768646">
    <property type="component" value="Unassembled WGS sequence"/>
</dbReference>
<sequence length="333" mass="38821">MTIWLGFLEKFGEENDKILEDPTVSKIGGRPTWINPKVIPRPDDLRCGICEKIMRLLLQLYCPEAENCPMGYHRVIYIFVCEDGACQRPGFSKSFKVIRVQKENIKDSDTKMDHLCIVCNAMALYVCSKCKKTKYCSKQHQKVHWESALHKDYCGTLEDSKWPILKKAWWNEMEIVYEAEPEEEKPIGNELIQHKFGPNAIPDKFEKFSRVKGDKAFLHFQKRLSREPSQVLRYIRTELNNEKDEDILWIGLEGQLDSSKIAECPCGEKRTIEFQIMPTLLSFLNIDHSERYSLDWGVLNIYTCEKSCKLANSHICEELLWRQEISNEIITGT</sequence>
<keyword evidence="2" id="KW-1185">Reference proteome</keyword>